<evidence type="ECO:0008006" key="3">
    <source>
        <dbReference type="Google" id="ProtNLM"/>
    </source>
</evidence>
<protein>
    <recommendedName>
        <fullName evidence="3">Transglycosylase</fullName>
    </recommendedName>
</protein>
<dbReference type="EMBL" id="CP021780">
    <property type="protein sequence ID" value="ASA22097.1"/>
    <property type="molecule type" value="Genomic_DNA"/>
</dbReference>
<accession>A0A2Z2K9J4</accession>
<dbReference type="RefSeq" id="WP_087916101.1">
    <property type="nucleotide sequence ID" value="NZ_CP021780.1"/>
</dbReference>
<sequence length="112" mass="12555">MSTAQASKAIPAICNEGCGEQFEVKGFQKERLPGAVEKTFFTCPHCQREYVAFYTDTEVRQLQDKIRRIQSQLQNPRADQAATLKKIKKTQASIKAGMDRVRVAVEGGNQHV</sequence>
<name>A0A2Z2K9J4_9BACL</name>
<dbReference type="OrthoDB" id="1918216at2"/>
<reference evidence="1 2" key="1">
    <citation type="submission" date="2017-06" db="EMBL/GenBank/DDBJ databases">
        <title>Complete genome sequence of Paenibacillus donghaensis KCTC 13049T isolated from East Sea sediment, South Korea.</title>
        <authorList>
            <person name="Jung B.K."/>
            <person name="Hong S.-J."/>
            <person name="Shin J.-H."/>
        </authorList>
    </citation>
    <scope>NUCLEOTIDE SEQUENCE [LARGE SCALE GENOMIC DNA]</scope>
    <source>
        <strain evidence="1 2">KCTC 13049</strain>
    </source>
</reference>
<evidence type="ECO:0000313" key="2">
    <source>
        <dbReference type="Proteomes" id="UP000249890"/>
    </source>
</evidence>
<organism evidence="1 2">
    <name type="scientific">Paenibacillus donghaensis</name>
    <dbReference type="NCBI Taxonomy" id="414771"/>
    <lineage>
        <taxon>Bacteria</taxon>
        <taxon>Bacillati</taxon>
        <taxon>Bacillota</taxon>
        <taxon>Bacilli</taxon>
        <taxon>Bacillales</taxon>
        <taxon>Paenibacillaceae</taxon>
        <taxon>Paenibacillus</taxon>
    </lineage>
</organism>
<proteinExistence type="predicted"/>
<dbReference type="Proteomes" id="UP000249890">
    <property type="component" value="Chromosome"/>
</dbReference>
<evidence type="ECO:0000313" key="1">
    <source>
        <dbReference type="EMBL" id="ASA22097.1"/>
    </source>
</evidence>
<keyword evidence="2" id="KW-1185">Reference proteome</keyword>
<dbReference type="KEGG" id="pdh:B9T62_15715"/>
<gene>
    <name evidence="1" type="ORF">B9T62_15715</name>
</gene>
<dbReference type="AlphaFoldDB" id="A0A2Z2K9J4"/>